<accession>A4CCL7</accession>
<comment type="similarity">
    <text evidence="1">Belongs to the UPF0149 family.</text>
</comment>
<dbReference type="RefSeq" id="WP_009838572.1">
    <property type="nucleotide sequence ID" value="NZ_AAOH01000006.1"/>
</dbReference>
<dbReference type="eggNOG" id="COG3079">
    <property type="taxonomic scope" value="Bacteria"/>
</dbReference>
<gene>
    <name evidence="2" type="ORF">PTD2_14762</name>
</gene>
<dbReference type="STRING" id="87626.PTD2_14762"/>
<evidence type="ECO:0000313" key="2">
    <source>
        <dbReference type="EMBL" id="EAR27310.1"/>
    </source>
</evidence>
<keyword evidence="3" id="KW-1185">Reference proteome</keyword>
<sequence>MIENLTYQEAQLLLEKHQVFVMPSEVHGVISGLLACGLEIESTEYLSLLSDVFNEGQAFQTELKTFLVELYKQVTSKLSDRELHFELYLPDDDESLADQANAVVAWIAGFLLGFGLKQKDYGRLSDDVKEVIQDFTEISKLDTHFDETEEDSQSLYEIIEYVRISTLLCFAELGEKQVTSTPTNKTIH</sequence>
<reference evidence="2 3" key="1">
    <citation type="submission" date="2006-02" db="EMBL/GenBank/DDBJ databases">
        <authorList>
            <person name="Moran M.A."/>
            <person name="Kjelleberg S."/>
            <person name="Egan S."/>
            <person name="Saunders N."/>
            <person name="Thomas T."/>
            <person name="Ferriera S."/>
            <person name="Johnson J."/>
            <person name="Kravitz S."/>
            <person name="Halpern A."/>
            <person name="Remington K."/>
            <person name="Beeson K."/>
            <person name="Tran B."/>
            <person name="Rogers Y.-H."/>
            <person name="Friedman R."/>
            <person name="Venter J.C."/>
        </authorList>
    </citation>
    <scope>NUCLEOTIDE SEQUENCE [LARGE SCALE GENOMIC DNA]</scope>
    <source>
        <strain evidence="2 3">D2</strain>
    </source>
</reference>
<dbReference type="NCBIfam" id="TIGR02292">
    <property type="entry name" value="ygfB_yecA"/>
    <property type="match status" value="1"/>
</dbReference>
<dbReference type="Pfam" id="PF03695">
    <property type="entry name" value="UPF0149"/>
    <property type="match status" value="1"/>
</dbReference>
<dbReference type="SUPFAM" id="SSF101327">
    <property type="entry name" value="YgfB-like"/>
    <property type="match status" value="1"/>
</dbReference>
<comment type="caution">
    <text evidence="2">The sequence shown here is derived from an EMBL/GenBank/DDBJ whole genome shotgun (WGS) entry which is preliminary data.</text>
</comment>
<evidence type="ECO:0000313" key="3">
    <source>
        <dbReference type="Proteomes" id="UP000006201"/>
    </source>
</evidence>
<dbReference type="PANTHER" id="PTHR37528">
    <property type="entry name" value="UPF0149 PROTEIN YGFB"/>
    <property type="match status" value="1"/>
</dbReference>
<dbReference type="Proteomes" id="UP000006201">
    <property type="component" value="Unassembled WGS sequence"/>
</dbReference>
<protein>
    <recommendedName>
        <fullName evidence="4">YecA family protein</fullName>
    </recommendedName>
</protein>
<organism evidence="2 3">
    <name type="scientific">Pseudoalteromonas tunicata D2</name>
    <dbReference type="NCBI Taxonomy" id="87626"/>
    <lineage>
        <taxon>Bacteria</taxon>
        <taxon>Pseudomonadati</taxon>
        <taxon>Pseudomonadota</taxon>
        <taxon>Gammaproteobacteria</taxon>
        <taxon>Alteromonadales</taxon>
        <taxon>Pseudoalteromonadaceae</taxon>
        <taxon>Pseudoalteromonas</taxon>
    </lineage>
</organism>
<proteinExistence type="inferred from homology"/>
<evidence type="ECO:0008006" key="4">
    <source>
        <dbReference type="Google" id="ProtNLM"/>
    </source>
</evidence>
<dbReference type="OrthoDB" id="9783391at2"/>
<dbReference type="AlphaFoldDB" id="A4CCL7"/>
<dbReference type="InterPro" id="IPR011978">
    <property type="entry name" value="YgfB-like"/>
</dbReference>
<dbReference type="EMBL" id="AAOH01000006">
    <property type="protein sequence ID" value="EAR27310.1"/>
    <property type="molecule type" value="Genomic_DNA"/>
</dbReference>
<dbReference type="InterPro" id="IPR036255">
    <property type="entry name" value="YgfB-like_sf"/>
</dbReference>
<name>A4CCL7_9GAMM</name>
<dbReference type="PANTHER" id="PTHR37528:SF1">
    <property type="entry name" value="UPF0149 PROTEIN YGFB"/>
    <property type="match status" value="1"/>
</dbReference>
<dbReference type="HOGENOM" id="CLU_085336_0_0_6"/>
<evidence type="ECO:0000256" key="1">
    <source>
        <dbReference type="ARBA" id="ARBA00038308"/>
    </source>
</evidence>
<dbReference type="Gene3D" id="1.20.120.740">
    <property type="entry name" value="YgfB uncharacterised protein family UPF0149, PF03695"/>
    <property type="match status" value="1"/>
</dbReference>
<dbReference type="GO" id="GO:0005829">
    <property type="term" value="C:cytosol"/>
    <property type="evidence" value="ECO:0007669"/>
    <property type="project" value="TreeGrafter"/>
</dbReference>